<dbReference type="HOGENOM" id="CLU_1380243_0_0_1"/>
<dbReference type="NCBIfam" id="TIGR01640">
    <property type="entry name" value="F_box_assoc_1"/>
    <property type="match status" value="1"/>
</dbReference>
<dbReference type="EnsemblPlants" id="PGSC0003DMT400097363">
    <property type="protein sequence ID" value="PGSC0003DMT400097363"/>
    <property type="gene ID" value="PGSC0003DMG400046934"/>
</dbReference>
<dbReference type="OMA" id="WISEQTS"/>
<protein>
    <submittedName>
        <fullName evidence="2">F-box protein</fullName>
    </submittedName>
</protein>
<dbReference type="PANTHER" id="PTHR31111:SF139">
    <property type="entry name" value="F-BOX ASSOCIATED DOMAIN-CONTAINING PROTEIN"/>
    <property type="match status" value="1"/>
</dbReference>
<dbReference type="Gramene" id="PGSC0003DMT400097363">
    <property type="protein sequence ID" value="PGSC0003DMT400097363"/>
    <property type="gene ID" value="PGSC0003DMG400046934"/>
</dbReference>
<organism evidence="2 3">
    <name type="scientific">Solanum tuberosum</name>
    <name type="common">Potato</name>
    <dbReference type="NCBI Taxonomy" id="4113"/>
    <lineage>
        <taxon>Eukaryota</taxon>
        <taxon>Viridiplantae</taxon>
        <taxon>Streptophyta</taxon>
        <taxon>Embryophyta</taxon>
        <taxon>Tracheophyta</taxon>
        <taxon>Spermatophyta</taxon>
        <taxon>Magnoliopsida</taxon>
        <taxon>eudicotyledons</taxon>
        <taxon>Gunneridae</taxon>
        <taxon>Pentapetalae</taxon>
        <taxon>asterids</taxon>
        <taxon>lamiids</taxon>
        <taxon>Solanales</taxon>
        <taxon>Solanaceae</taxon>
        <taxon>Solanoideae</taxon>
        <taxon>Solaneae</taxon>
        <taxon>Solanum</taxon>
    </lineage>
</organism>
<dbReference type="AlphaFoldDB" id="M1E0G5"/>
<evidence type="ECO:0000313" key="3">
    <source>
        <dbReference type="Proteomes" id="UP000011115"/>
    </source>
</evidence>
<evidence type="ECO:0000259" key="1">
    <source>
        <dbReference type="Pfam" id="PF08268"/>
    </source>
</evidence>
<evidence type="ECO:0000313" key="2">
    <source>
        <dbReference type="EnsemblPlants" id="PGSC0003DMT400097363"/>
    </source>
</evidence>
<reference evidence="3" key="1">
    <citation type="journal article" date="2011" name="Nature">
        <title>Genome sequence and analysis of the tuber crop potato.</title>
        <authorList>
            <consortium name="The Potato Genome Sequencing Consortium"/>
        </authorList>
    </citation>
    <scope>NUCLEOTIDE SEQUENCE [LARGE SCALE GENOMIC DNA]</scope>
    <source>
        <strain evidence="3">cv. DM1-3 516 R44</strain>
    </source>
</reference>
<proteinExistence type="predicted"/>
<dbReference type="Pfam" id="PF08268">
    <property type="entry name" value="FBA_3"/>
    <property type="match status" value="1"/>
</dbReference>
<dbReference type="PaxDb" id="4113-PGSC0003DMT400097363"/>
<feature type="domain" description="F-box associated beta-propeller type 3" evidence="1">
    <location>
        <begin position="8"/>
        <end position="185"/>
    </location>
</feature>
<name>M1E0G5_SOLTU</name>
<accession>M1E0G5</accession>
<dbReference type="InterPro" id="IPR013187">
    <property type="entry name" value="F-box-assoc_dom_typ3"/>
</dbReference>
<dbReference type="PANTHER" id="PTHR31111">
    <property type="entry name" value="BNAA05G37150D PROTEIN-RELATED"/>
    <property type="match status" value="1"/>
</dbReference>
<dbReference type="InterPro" id="IPR017451">
    <property type="entry name" value="F-box-assoc_interact_dom"/>
</dbReference>
<dbReference type="FunCoup" id="M1E0G5">
    <property type="interactions" value="26"/>
</dbReference>
<sequence>MSAKHVKEGYVKYWVLTLGIDKTWRETQSISPFTPYYSKPSVCISGVIYQFVISDNEYAIAAFDVKSEKSKLSAFWKAIELVYHYELIEVKGKLAVIDSKRWLFRYVHLWISEQTSRKEWERHIIFFPSIWNNRELPASISSGTSVDGEIIFVVNLKSCALCLCYDVITKIWTNVKIKGLPTETYIKGIYSYVETLVM</sequence>
<keyword evidence="3" id="KW-1185">Reference proteome</keyword>
<reference evidence="2" key="2">
    <citation type="submission" date="2015-06" db="UniProtKB">
        <authorList>
            <consortium name="EnsemblPlants"/>
        </authorList>
    </citation>
    <scope>IDENTIFICATION</scope>
    <source>
        <strain evidence="2">DM1-3 516 R44</strain>
    </source>
</reference>
<dbReference type="Proteomes" id="UP000011115">
    <property type="component" value="Unassembled WGS sequence"/>
</dbReference>
<dbReference type="InParanoid" id="M1E0G5"/>